<name>A0ABS7QIS2_9ACTN</name>
<protein>
    <recommendedName>
        <fullName evidence="4">Lipoprotein</fullName>
    </recommendedName>
</protein>
<dbReference type="Proteomes" id="UP000778578">
    <property type="component" value="Unassembled WGS sequence"/>
</dbReference>
<reference evidence="2 3" key="1">
    <citation type="submission" date="2021-08" db="EMBL/GenBank/DDBJ databases">
        <title>WGS of actinomycetes from Thailand.</title>
        <authorList>
            <person name="Thawai C."/>
        </authorList>
    </citation>
    <scope>NUCLEOTIDE SEQUENCE [LARGE SCALE GENOMIC DNA]</scope>
    <source>
        <strain evidence="2 3">PLK6-54</strain>
    </source>
</reference>
<dbReference type="EMBL" id="JAINZZ010000105">
    <property type="protein sequence ID" value="MBY8883070.1"/>
    <property type="molecule type" value="Genomic_DNA"/>
</dbReference>
<dbReference type="RefSeq" id="WP_222969950.1">
    <property type="nucleotide sequence ID" value="NZ_JAINZZ010000105.1"/>
</dbReference>
<keyword evidence="3" id="KW-1185">Reference proteome</keyword>
<sequence>MSRPAGRGHGVLVGVLAVAGMLVTGCSGGGDDAAAPSPDPSATPASTSSPGTASATPSPPPSPVYPTGAAGCHPDHGWSQAQAAEWVKFGQIGTPTWTDGTWGHVRFDKSLAGFDGPLCEAVTVQVQYWKVTYRASDDGPVSTDGSPQYTFTTVPLARTQLRVAGRSVRNVHLRSPGDLGPS</sequence>
<evidence type="ECO:0000313" key="3">
    <source>
        <dbReference type="Proteomes" id="UP000778578"/>
    </source>
</evidence>
<evidence type="ECO:0000313" key="2">
    <source>
        <dbReference type="EMBL" id="MBY8883070.1"/>
    </source>
</evidence>
<feature type="region of interest" description="Disordered" evidence="1">
    <location>
        <begin position="30"/>
        <end position="76"/>
    </location>
</feature>
<evidence type="ECO:0008006" key="4">
    <source>
        <dbReference type="Google" id="ProtNLM"/>
    </source>
</evidence>
<evidence type="ECO:0000256" key="1">
    <source>
        <dbReference type="SAM" id="MobiDB-lite"/>
    </source>
</evidence>
<gene>
    <name evidence="2" type="ORF">K7862_36365</name>
</gene>
<dbReference type="PROSITE" id="PS51257">
    <property type="entry name" value="PROKAR_LIPOPROTEIN"/>
    <property type="match status" value="1"/>
</dbReference>
<accession>A0ABS7QIS2</accession>
<feature type="compositionally biased region" description="Low complexity" evidence="1">
    <location>
        <begin position="32"/>
        <end position="56"/>
    </location>
</feature>
<proteinExistence type="predicted"/>
<organism evidence="2 3">
    <name type="scientific">Actinacidiphila acidipaludis</name>
    <dbReference type="NCBI Taxonomy" id="2873382"/>
    <lineage>
        <taxon>Bacteria</taxon>
        <taxon>Bacillati</taxon>
        <taxon>Actinomycetota</taxon>
        <taxon>Actinomycetes</taxon>
        <taxon>Kitasatosporales</taxon>
        <taxon>Streptomycetaceae</taxon>
        <taxon>Actinacidiphila</taxon>
    </lineage>
</organism>
<comment type="caution">
    <text evidence="2">The sequence shown here is derived from an EMBL/GenBank/DDBJ whole genome shotgun (WGS) entry which is preliminary data.</text>
</comment>